<name>A0A8J2JVQ9_9HEXA</name>
<feature type="region of interest" description="Disordered" evidence="1">
    <location>
        <begin position="1"/>
        <end position="29"/>
    </location>
</feature>
<organism evidence="2 3">
    <name type="scientific">Allacma fusca</name>
    <dbReference type="NCBI Taxonomy" id="39272"/>
    <lineage>
        <taxon>Eukaryota</taxon>
        <taxon>Metazoa</taxon>
        <taxon>Ecdysozoa</taxon>
        <taxon>Arthropoda</taxon>
        <taxon>Hexapoda</taxon>
        <taxon>Collembola</taxon>
        <taxon>Symphypleona</taxon>
        <taxon>Sminthuridae</taxon>
        <taxon>Allacma</taxon>
    </lineage>
</organism>
<dbReference type="EMBL" id="CAJVCH010162319">
    <property type="protein sequence ID" value="CAG7728348.1"/>
    <property type="molecule type" value="Genomic_DNA"/>
</dbReference>
<protein>
    <submittedName>
        <fullName evidence="2">Uncharacterized protein</fullName>
    </submittedName>
</protein>
<keyword evidence="3" id="KW-1185">Reference proteome</keyword>
<evidence type="ECO:0000313" key="3">
    <source>
        <dbReference type="Proteomes" id="UP000708208"/>
    </source>
</evidence>
<comment type="caution">
    <text evidence="2">The sequence shown here is derived from an EMBL/GenBank/DDBJ whole genome shotgun (WGS) entry which is preliminary data.</text>
</comment>
<proteinExistence type="predicted"/>
<reference evidence="2" key="1">
    <citation type="submission" date="2021-06" db="EMBL/GenBank/DDBJ databases">
        <authorList>
            <person name="Hodson N. C."/>
            <person name="Mongue J. A."/>
            <person name="Jaron S. K."/>
        </authorList>
    </citation>
    <scope>NUCLEOTIDE SEQUENCE</scope>
</reference>
<dbReference type="Proteomes" id="UP000708208">
    <property type="component" value="Unassembled WGS sequence"/>
</dbReference>
<evidence type="ECO:0000256" key="1">
    <source>
        <dbReference type="SAM" id="MobiDB-lite"/>
    </source>
</evidence>
<accession>A0A8J2JVQ9</accession>
<gene>
    <name evidence="2" type="ORF">AFUS01_LOCUS17134</name>
</gene>
<evidence type="ECO:0000313" key="2">
    <source>
        <dbReference type="EMBL" id="CAG7728348.1"/>
    </source>
</evidence>
<sequence>MSIETTWAERESSDILSQRKRIPHGDTMERNCEPLSRAPDPIQFRGTESSLQEQDTLARLALLLEHGSGAGYMWSSIYAKGHSEGKKYSVYFDVQRSTSENQLTLVADVAKTLPRRRRKRGGAGSNNWCDFDFNVVNIGPDDKQSD</sequence>
<dbReference type="AlphaFoldDB" id="A0A8J2JVQ9"/>